<protein>
    <submittedName>
        <fullName evidence="2">Transglutaminase domain protein</fullName>
    </submittedName>
</protein>
<dbReference type="Pfam" id="PF08379">
    <property type="entry name" value="Bact_transglu_N"/>
    <property type="match status" value="1"/>
</dbReference>
<sequence length="292" mass="33033">MIKYKVVHTTVYNYSKAVPICHNELHLMPRDHRRQSCVSHRLRVRPTPNRMETRLDYYGNHTGFFSIQEGHQRLSVTAVSQVQVIEPEIPVAESTPPWEEIRDRFALGQPPWWLDARQFVYDSPHIPTSDELRAYAMPSFTPGRPWLAAILDLTKRIFKEFVYDPQATTISTPILTVLKSRRGVCQDFAHLQIGCLRSLGLPARYVSGYLLTSPPPGQPKLVGADASHAWLSAYCPELGWIDFDPTNNQIPATKHITLAWGRDYSDVCPIKGVLIGGGQHRMRVAVDVSALP</sequence>
<name>D2R7T7_PIRSD</name>
<feature type="domain" description="Transglutaminase-like" evidence="1">
    <location>
        <begin position="177"/>
        <end position="247"/>
    </location>
</feature>
<evidence type="ECO:0000313" key="3">
    <source>
        <dbReference type="Proteomes" id="UP000001887"/>
    </source>
</evidence>
<evidence type="ECO:0000313" key="2">
    <source>
        <dbReference type="EMBL" id="ADB17513.1"/>
    </source>
</evidence>
<accession>D2R7T7</accession>
<dbReference type="PANTHER" id="PTHR33490:SF7">
    <property type="entry name" value="BLR2979 PROTEIN"/>
    <property type="match status" value="1"/>
</dbReference>
<dbReference type="InterPro" id="IPR002931">
    <property type="entry name" value="Transglutaminase-like"/>
</dbReference>
<dbReference type="KEGG" id="psl:Psta_2847"/>
<dbReference type="AlphaFoldDB" id="D2R7T7"/>
<dbReference type="HOGENOM" id="CLU_008973_0_0_0"/>
<dbReference type="Pfam" id="PF01841">
    <property type="entry name" value="Transglut_core"/>
    <property type="match status" value="1"/>
</dbReference>
<dbReference type="PANTHER" id="PTHR33490">
    <property type="entry name" value="BLR5614 PROTEIN-RELATED"/>
    <property type="match status" value="1"/>
</dbReference>
<dbReference type="eggNOG" id="COG1305">
    <property type="taxonomic scope" value="Bacteria"/>
</dbReference>
<evidence type="ECO:0000259" key="1">
    <source>
        <dbReference type="SMART" id="SM00460"/>
    </source>
</evidence>
<dbReference type="InterPro" id="IPR038765">
    <property type="entry name" value="Papain-like_cys_pep_sf"/>
</dbReference>
<organism evidence="2 3">
    <name type="scientific">Pirellula staleyi (strain ATCC 27377 / DSM 6068 / ICPB 4128)</name>
    <name type="common">Pirella staleyi</name>
    <dbReference type="NCBI Taxonomy" id="530564"/>
    <lineage>
        <taxon>Bacteria</taxon>
        <taxon>Pseudomonadati</taxon>
        <taxon>Planctomycetota</taxon>
        <taxon>Planctomycetia</taxon>
        <taxon>Pirellulales</taxon>
        <taxon>Pirellulaceae</taxon>
        <taxon>Pirellula</taxon>
    </lineage>
</organism>
<reference evidence="2 3" key="1">
    <citation type="journal article" date="2009" name="Stand. Genomic Sci.">
        <title>Complete genome sequence of Pirellula staleyi type strain (ATCC 27377).</title>
        <authorList>
            <person name="Clum A."/>
            <person name="Tindall B.J."/>
            <person name="Sikorski J."/>
            <person name="Ivanova N."/>
            <person name="Mavrommatis K."/>
            <person name="Lucas S."/>
            <person name="Glavina del Rio T."/>
            <person name="Nolan M."/>
            <person name="Chen F."/>
            <person name="Tice H."/>
            <person name="Pitluck S."/>
            <person name="Cheng J.F."/>
            <person name="Chertkov O."/>
            <person name="Brettin T."/>
            <person name="Han C."/>
            <person name="Detter J.C."/>
            <person name="Kuske C."/>
            <person name="Bruce D."/>
            <person name="Goodwin L."/>
            <person name="Ovchinikova G."/>
            <person name="Pati A."/>
            <person name="Mikhailova N."/>
            <person name="Chen A."/>
            <person name="Palaniappan K."/>
            <person name="Land M."/>
            <person name="Hauser L."/>
            <person name="Chang Y.J."/>
            <person name="Jeffries C.D."/>
            <person name="Chain P."/>
            <person name="Rohde M."/>
            <person name="Goker M."/>
            <person name="Bristow J."/>
            <person name="Eisen J.A."/>
            <person name="Markowitz V."/>
            <person name="Hugenholtz P."/>
            <person name="Kyrpides N.C."/>
            <person name="Klenk H.P."/>
            <person name="Lapidus A."/>
        </authorList>
    </citation>
    <scope>NUCLEOTIDE SEQUENCE [LARGE SCALE GENOMIC DNA]</scope>
    <source>
        <strain evidence="3">ATCC 27377 / DSM 6068 / ICPB 4128</strain>
    </source>
</reference>
<dbReference type="SUPFAM" id="SSF54001">
    <property type="entry name" value="Cysteine proteinases"/>
    <property type="match status" value="1"/>
</dbReference>
<gene>
    <name evidence="2" type="ordered locus">Psta_2847</name>
</gene>
<dbReference type="InterPro" id="IPR013589">
    <property type="entry name" value="Bac_transglu_N"/>
</dbReference>
<dbReference type="EMBL" id="CP001848">
    <property type="protein sequence ID" value="ADB17513.1"/>
    <property type="molecule type" value="Genomic_DNA"/>
</dbReference>
<dbReference type="Gene3D" id="3.10.620.30">
    <property type="match status" value="1"/>
</dbReference>
<dbReference type="Proteomes" id="UP000001887">
    <property type="component" value="Chromosome"/>
</dbReference>
<keyword evidence="3" id="KW-1185">Reference proteome</keyword>
<proteinExistence type="predicted"/>
<dbReference type="STRING" id="530564.Psta_2847"/>
<dbReference type="SMART" id="SM00460">
    <property type="entry name" value="TGc"/>
    <property type="match status" value="1"/>
</dbReference>